<gene>
    <name evidence="1" type="ORF">HHU12_33960</name>
</gene>
<accession>A0A7X9S255</accession>
<dbReference type="AlphaFoldDB" id="A0A7X9S255"/>
<protein>
    <submittedName>
        <fullName evidence="1">Uncharacterized protein</fullName>
    </submittedName>
</protein>
<dbReference type="Proteomes" id="UP000576082">
    <property type="component" value="Unassembled WGS sequence"/>
</dbReference>
<sequence length="61" mass="7127">SIEESIKETLNSGYMLYRVAPITEGEAAAFMDVLKQLLLFEDNFRLFGRDLVYKIEKLKIR</sequence>
<evidence type="ECO:0000313" key="1">
    <source>
        <dbReference type="EMBL" id="NME73009.1"/>
    </source>
</evidence>
<feature type="non-terminal residue" evidence="1">
    <location>
        <position position="1"/>
    </location>
</feature>
<dbReference type="RefSeq" id="WP_205960078.1">
    <property type="nucleotide sequence ID" value="NZ_JABANE010000292.1"/>
</dbReference>
<organism evidence="1 2">
    <name type="scientific">Flammeovirga aprica JL-4</name>
    <dbReference type="NCBI Taxonomy" id="694437"/>
    <lineage>
        <taxon>Bacteria</taxon>
        <taxon>Pseudomonadati</taxon>
        <taxon>Bacteroidota</taxon>
        <taxon>Cytophagia</taxon>
        <taxon>Cytophagales</taxon>
        <taxon>Flammeovirgaceae</taxon>
        <taxon>Flammeovirga</taxon>
    </lineage>
</organism>
<comment type="caution">
    <text evidence="1">The sequence shown here is derived from an EMBL/GenBank/DDBJ whole genome shotgun (WGS) entry which is preliminary data.</text>
</comment>
<proteinExistence type="predicted"/>
<evidence type="ECO:0000313" key="2">
    <source>
        <dbReference type="Proteomes" id="UP000576082"/>
    </source>
</evidence>
<dbReference type="EMBL" id="JABANE010000292">
    <property type="protein sequence ID" value="NME73009.1"/>
    <property type="molecule type" value="Genomic_DNA"/>
</dbReference>
<reference evidence="1 2" key="1">
    <citation type="submission" date="2020-04" db="EMBL/GenBank/DDBJ databases">
        <title>Flammeovirga sp. SR4, a novel species isolated from seawater.</title>
        <authorList>
            <person name="Wang X."/>
        </authorList>
    </citation>
    <scope>NUCLEOTIDE SEQUENCE [LARGE SCALE GENOMIC DNA]</scope>
    <source>
        <strain evidence="1 2">ATCC 23126</strain>
    </source>
</reference>
<name>A0A7X9S255_9BACT</name>
<keyword evidence="2" id="KW-1185">Reference proteome</keyword>